<organism evidence="1 2">
    <name type="scientific">Shewanella fodinae</name>
    <dbReference type="NCBI Taxonomy" id="552357"/>
    <lineage>
        <taxon>Bacteria</taxon>
        <taxon>Pseudomonadati</taxon>
        <taxon>Pseudomonadota</taxon>
        <taxon>Gammaproteobacteria</taxon>
        <taxon>Alteromonadales</taxon>
        <taxon>Shewanellaceae</taxon>
        <taxon>Shewanella</taxon>
    </lineage>
</organism>
<evidence type="ECO:0000313" key="1">
    <source>
        <dbReference type="EMBL" id="TCN79443.1"/>
    </source>
</evidence>
<name>A0A4R2F405_9GAMM</name>
<gene>
    <name evidence="1" type="ORF">EDC91_13444</name>
</gene>
<comment type="caution">
    <text evidence="1">The sequence shown here is derived from an EMBL/GenBank/DDBJ whole genome shotgun (WGS) entry which is preliminary data.</text>
</comment>
<reference evidence="1 2" key="1">
    <citation type="submission" date="2019-03" db="EMBL/GenBank/DDBJ databases">
        <title>Freshwater and sediment microbial communities from various areas in North America, analyzing microbe dynamics in response to fracking.</title>
        <authorList>
            <person name="Lamendella R."/>
        </authorList>
    </citation>
    <scope>NUCLEOTIDE SEQUENCE [LARGE SCALE GENOMIC DNA]</scope>
    <source>
        <strain evidence="1 2">74A</strain>
    </source>
</reference>
<protein>
    <submittedName>
        <fullName evidence="1">Uncharacterized protein</fullName>
    </submittedName>
</protein>
<accession>A0A4R2F405</accession>
<proteinExistence type="predicted"/>
<sequence length="40" mass="4696">MTNLQTNFNGQSQMDWPGFISLDAVCVLVQHKLREQRRYA</sequence>
<evidence type="ECO:0000313" key="2">
    <source>
        <dbReference type="Proteomes" id="UP000294832"/>
    </source>
</evidence>
<dbReference type="Proteomes" id="UP000294832">
    <property type="component" value="Unassembled WGS sequence"/>
</dbReference>
<keyword evidence="2" id="KW-1185">Reference proteome</keyword>
<dbReference type="EMBL" id="SLWF01000034">
    <property type="protein sequence ID" value="TCN79443.1"/>
    <property type="molecule type" value="Genomic_DNA"/>
</dbReference>
<dbReference type="AlphaFoldDB" id="A0A4R2F405"/>